<evidence type="ECO:0000256" key="2">
    <source>
        <dbReference type="ARBA" id="ARBA00022553"/>
    </source>
</evidence>
<accession>A0A553N6P8</accession>
<keyword evidence="4" id="KW-0131">Cell cycle</keyword>
<name>A0A553N6P8_TIGCA</name>
<keyword evidence="5" id="KW-1133">Transmembrane helix</keyword>
<sequence>LFQTSVIEYVKPSELKKELNSKFKERFPYLQLSLSKLRSIKREMKRVVVVECGLDLLTVAMAYVYFEILVLKNNINKANRKFCAGACLILAAKMNDVKKADLTLLIEKIESVFRINRRDLLSTEFCVLVTLEFGLHIPSWQIFPHYQRLLYET</sequence>
<dbReference type="InterPro" id="IPR012388">
    <property type="entry name" value="CABLES1/2"/>
</dbReference>
<reference evidence="7 8" key="1">
    <citation type="journal article" date="2018" name="Nat. Ecol. Evol.">
        <title>Genomic signatures of mitonuclear coevolution across populations of Tigriopus californicus.</title>
        <authorList>
            <person name="Barreto F.S."/>
            <person name="Watson E.T."/>
            <person name="Lima T.G."/>
            <person name="Willett C.S."/>
            <person name="Edmands S."/>
            <person name="Li W."/>
            <person name="Burton R.S."/>
        </authorList>
    </citation>
    <scope>NUCLEOTIDE SEQUENCE [LARGE SCALE GENOMIC DNA]</scope>
    <source>
        <strain evidence="7 8">San Diego</strain>
    </source>
</reference>
<evidence type="ECO:0000256" key="4">
    <source>
        <dbReference type="ARBA" id="ARBA00023306"/>
    </source>
</evidence>
<dbReference type="EMBL" id="VCGU01000459">
    <property type="protein sequence ID" value="TRY61108.1"/>
    <property type="molecule type" value="Genomic_DNA"/>
</dbReference>
<dbReference type="GO" id="GO:0051726">
    <property type="term" value="P:regulation of cell cycle"/>
    <property type="evidence" value="ECO:0007669"/>
    <property type="project" value="InterPro"/>
</dbReference>
<organism evidence="7 8">
    <name type="scientific">Tigriopus californicus</name>
    <name type="common">Marine copepod</name>
    <dbReference type="NCBI Taxonomy" id="6832"/>
    <lineage>
        <taxon>Eukaryota</taxon>
        <taxon>Metazoa</taxon>
        <taxon>Ecdysozoa</taxon>
        <taxon>Arthropoda</taxon>
        <taxon>Crustacea</taxon>
        <taxon>Multicrustacea</taxon>
        <taxon>Hexanauplia</taxon>
        <taxon>Copepoda</taxon>
        <taxon>Harpacticoida</taxon>
        <taxon>Harpacticidae</taxon>
        <taxon>Tigriopus</taxon>
    </lineage>
</organism>
<dbReference type="SUPFAM" id="SSF47954">
    <property type="entry name" value="Cyclin-like"/>
    <property type="match status" value="1"/>
</dbReference>
<evidence type="ECO:0000259" key="6">
    <source>
        <dbReference type="Pfam" id="PF00134"/>
    </source>
</evidence>
<dbReference type="CDD" id="cd20556">
    <property type="entry name" value="CYCLIN_CABLES"/>
    <property type="match status" value="1"/>
</dbReference>
<proteinExistence type="inferred from homology"/>
<feature type="non-terminal residue" evidence="7">
    <location>
        <position position="1"/>
    </location>
</feature>
<evidence type="ECO:0000256" key="5">
    <source>
        <dbReference type="SAM" id="Phobius"/>
    </source>
</evidence>
<evidence type="ECO:0000256" key="1">
    <source>
        <dbReference type="ARBA" id="ARBA00008742"/>
    </source>
</evidence>
<dbReference type="OMA" id="RINRREM"/>
<dbReference type="Proteomes" id="UP000318571">
    <property type="component" value="Chromosome 8"/>
</dbReference>
<dbReference type="STRING" id="6832.A0A553N6P8"/>
<dbReference type="InterPro" id="IPR036915">
    <property type="entry name" value="Cyclin-like_sf"/>
</dbReference>
<dbReference type="Gene3D" id="1.10.472.10">
    <property type="entry name" value="Cyclin-like"/>
    <property type="match status" value="1"/>
</dbReference>
<evidence type="ECO:0000256" key="3">
    <source>
        <dbReference type="ARBA" id="ARBA00022618"/>
    </source>
</evidence>
<keyword evidence="3" id="KW-0132">Cell division</keyword>
<keyword evidence="8" id="KW-1185">Reference proteome</keyword>
<gene>
    <name evidence="7" type="ORF">TCAL_01491</name>
</gene>
<comment type="caution">
    <text evidence="7">The sequence shown here is derived from an EMBL/GenBank/DDBJ whole genome shotgun (WGS) entry which is preliminary data.</text>
</comment>
<dbReference type="PANTHER" id="PTHR22896:SF0">
    <property type="entry name" value="CYCLIN N-TERMINAL DOMAIN-CONTAINING PROTEIN"/>
    <property type="match status" value="1"/>
</dbReference>
<protein>
    <recommendedName>
        <fullName evidence="6">Cyclin N-terminal domain-containing protein</fullName>
    </recommendedName>
</protein>
<keyword evidence="5" id="KW-0812">Transmembrane</keyword>
<keyword evidence="2" id="KW-0597">Phosphoprotein</keyword>
<feature type="domain" description="Cyclin N-terminal" evidence="6">
    <location>
        <begin position="36"/>
        <end position="135"/>
    </location>
</feature>
<dbReference type="GO" id="GO:0005829">
    <property type="term" value="C:cytosol"/>
    <property type="evidence" value="ECO:0007669"/>
    <property type="project" value="UniProtKB-ARBA"/>
</dbReference>
<dbReference type="FunFam" id="1.10.472.10:FF:000020">
    <property type="entry name" value="CDK5 and ABL1 enzyme substrate 1"/>
    <property type="match status" value="1"/>
</dbReference>
<dbReference type="GO" id="GO:0051301">
    <property type="term" value="P:cell division"/>
    <property type="evidence" value="ECO:0007669"/>
    <property type="project" value="UniProtKB-KW"/>
</dbReference>
<dbReference type="PANTHER" id="PTHR22896">
    <property type="entry name" value="CDK5 AND ABL1 ENZYME SUBSTRATE 1"/>
    <property type="match status" value="1"/>
</dbReference>
<evidence type="ECO:0000313" key="7">
    <source>
        <dbReference type="EMBL" id="TRY61108.1"/>
    </source>
</evidence>
<comment type="similarity">
    <text evidence="1">Belongs to the cyclin family.</text>
</comment>
<feature type="transmembrane region" description="Helical" evidence="5">
    <location>
        <begin position="47"/>
        <end position="66"/>
    </location>
</feature>
<dbReference type="AlphaFoldDB" id="A0A553N6P8"/>
<dbReference type="Pfam" id="PF00134">
    <property type="entry name" value="Cyclin_N"/>
    <property type="match status" value="1"/>
</dbReference>
<evidence type="ECO:0000313" key="8">
    <source>
        <dbReference type="Proteomes" id="UP000318571"/>
    </source>
</evidence>
<dbReference type="InterPro" id="IPR006671">
    <property type="entry name" value="Cyclin_N"/>
</dbReference>
<keyword evidence="5" id="KW-0472">Membrane</keyword>